<dbReference type="Proteomes" id="UP001341840">
    <property type="component" value="Unassembled WGS sequence"/>
</dbReference>
<name>A0ABU6ZGH6_9FABA</name>
<proteinExistence type="predicted"/>
<organism evidence="1 2">
    <name type="scientific">Stylosanthes scabra</name>
    <dbReference type="NCBI Taxonomy" id="79078"/>
    <lineage>
        <taxon>Eukaryota</taxon>
        <taxon>Viridiplantae</taxon>
        <taxon>Streptophyta</taxon>
        <taxon>Embryophyta</taxon>
        <taxon>Tracheophyta</taxon>
        <taxon>Spermatophyta</taxon>
        <taxon>Magnoliopsida</taxon>
        <taxon>eudicotyledons</taxon>
        <taxon>Gunneridae</taxon>
        <taxon>Pentapetalae</taxon>
        <taxon>rosids</taxon>
        <taxon>fabids</taxon>
        <taxon>Fabales</taxon>
        <taxon>Fabaceae</taxon>
        <taxon>Papilionoideae</taxon>
        <taxon>50 kb inversion clade</taxon>
        <taxon>dalbergioids sensu lato</taxon>
        <taxon>Dalbergieae</taxon>
        <taxon>Pterocarpus clade</taxon>
        <taxon>Stylosanthes</taxon>
    </lineage>
</organism>
<reference evidence="1 2" key="1">
    <citation type="journal article" date="2023" name="Plants (Basel)">
        <title>Bridging the Gap: Combining Genomics and Transcriptomics Approaches to Understand Stylosanthes scabra, an Orphan Legume from the Brazilian Caatinga.</title>
        <authorList>
            <person name="Ferreira-Neto J.R.C."/>
            <person name="da Silva M.D."/>
            <person name="Binneck E."/>
            <person name="de Melo N.F."/>
            <person name="da Silva R.H."/>
            <person name="de Melo A.L.T.M."/>
            <person name="Pandolfi V."/>
            <person name="Bustamante F.O."/>
            <person name="Brasileiro-Vidal A.C."/>
            <person name="Benko-Iseppon A.M."/>
        </authorList>
    </citation>
    <scope>NUCLEOTIDE SEQUENCE [LARGE SCALE GENOMIC DNA]</scope>
    <source>
        <tissue evidence="1">Leaves</tissue>
    </source>
</reference>
<evidence type="ECO:0000313" key="2">
    <source>
        <dbReference type="Proteomes" id="UP001341840"/>
    </source>
</evidence>
<sequence length="144" mass="15779">MNDFKKCMKMALALSVSGGLECARLRLGALSSTPRCGALSRIAPKLRFLLLKLPFSIFPEEDVVVGNRESEVQSAKAPALVDQLRRKCFDGCPAAALATGSEFLDFQNTEYRCRGIQTNCEIDSGVSSTRKVSQSLQPIKNTEY</sequence>
<comment type="caution">
    <text evidence="1">The sequence shown here is derived from an EMBL/GenBank/DDBJ whole genome shotgun (WGS) entry which is preliminary data.</text>
</comment>
<gene>
    <name evidence="1" type="ORF">PIB30_050551</name>
</gene>
<accession>A0ABU6ZGH6</accession>
<evidence type="ECO:0000313" key="1">
    <source>
        <dbReference type="EMBL" id="MED6221027.1"/>
    </source>
</evidence>
<keyword evidence="2" id="KW-1185">Reference proteome</keyword>
<protein>
    <submittedName>
        <fullName evidence="1">Uncharacterized protein</fullName>
    </submittedName>
</protein>
<dbReference type="EMBL" id="JASCZI010272209">
    <property type="protein sequence ID" value="MED6221027.1"/>
    <property type="molecule type" value="Genomic_DNA"/>
</dbReference>